<evidence type="ECO:0000256" key="1">
    <source>
        <dbReference type="SAM" id="MobiDB-lite"/>
    </source>
</evidence>
<reference evidence="3" key="1">
    <citation type="submission" date="2021-01" db="EMBL/GenBank/DDBJ databases">
        <authorList>
            <person name="Corre E."/>
            <person name="Pelletier E."/>
            <person name="Niang G."/>
            <person name="Scheremetjew M."/>
            <person name="Finn R."/>
            <person name="Kale V."/>
            <person name="Holt S."/>
            <person name="Cochrane G."/>
            <person name="Meng A."/>
            <person name="Brown T."/>
            <person name="Cohen L."/>
        </authorList>
    </citation>
    <scope>NUCLEOTIDE SEQUENCE</scope>
    <source>
        <strain evidence="3">CCMP622</strain>
    </source>
</reference>
<dbReference type="GO" id="GO:0000175">
    <property type="term" value="F:3'-5'-RNA exonuclease activity"/>
    <property type="evidence" value="ECO:0007669"/>
    <property type="project" value="TreeGrafter"/>
</dbReference>
<organism evidence="3">
    <name type="scientific">Lotharella oceanica</name>
    <dbReference type="NCBI Taxonomy" id="641309"/>
    <lineage>
        <taxon>Eukaryota</taxon>
        <taxon>Sar</taxon>
        <taxon>Rhizaria</taxon>
        <taxon>Cercozoa</taxon>
        <taxon>Chlorarachniophyceae</taxon>
        <taxon>Lotharella</taxon>
    </lineage>
</organism>
<dbReference type="InterPro" id="IPR036691">
    <property type="entry name" value="Endo/exonu/phosph_ase_sf"/>
</dbReference>
<evidence type="ECO:0000259" key="2">
    <source>
        <dbReference type="Pfam" id="PF03372"/>
    </source>
</evidence>
<dbReference type="SUPFAM" id="SSF56219">
    <property type="entry name" value="DNase I-like"/>
    <property type="match status" value="1"/>
</dbReference>
<dbReference type="EMBL" id="HBHP01034132">
    <property type="protein sequence ID" value="CAD9777003.1"/>
    <property type="molecule type" value="Transcribed_RNA"/>
</dbReference>
<protein>
    <recommendedName>
        <fullName evidence="2">Endonuclease/exonuclease/phosphatase domain-containing protein</fullName>
    </recommendedName>
</protein>
<dbReference type="PANTHER" id="PTHR12121">
    <property type="entry name" value="CARBON CATABOLITE REPRESSOR PROTEIN 4"/>
    <property type="match status" value="1"/>
</dbReference>
<dbReference type="PANTHER" id="PTHR12121:SF36">
    <property type="entry name" value="ENDONUCLEASE_EXONUCLEASE_PHOSPHATASE DOMAIN-CONTAINING PROTEIN"/>
    <property type="match status" value="1"/>
</dbReference>
<proteinExistence type="predicted"/>
<name>A0A7S2U499_9EUKA</name>
<dbReference type="Gene3D" id="3.60.10.10">
    <property type="entry name" value="Endonuclease/exonuclease/phosphatase"/>
    <property type="match status" value="1"/>
</dbReference>
<evidence type="ECO:0000313" key="3">
    <source>
        <dbReference type="EMBL" id="CAD9777003.1"/>
    </source>
</evidence>
<sequence length="473" mass="53199">MASARPLQAPPHPGITVVSWNVLAPRWCSKERFPHSDVSCMEWNYRKERILEKVQQCQADVVCLQEVEVKVWEGELEAKVESMGYKMVKQQEKKKGIKAVGNAILYKTATFNGVEFEVHRSRVMALGLMRSSSKSPTTDQDAKELWVIACAHLDATKPKHRLSQLKSMFKHLEKQKLDCTSRVVVCGDFNAEPHSDVAKTMRNREERANESPGLVFESAYSAHWKKEPMTYSVKGWNGTLDYLWYTHSSIGVTDVRPVFDSSLQADTIKRQGLPSADIPSDHMPIGATFIPVEPSEEIKLLIKAKADAKEARSRAKAKAKSVSCERKRQRCTKGGIIADERKASSKSARKRQLKLERLQKNRNEKLVKGNEPARKTRKSKGGTAKSNKTRPGSCESWVMVNGKSSDDDLEARTNEWVIIDATSTMDVDDDDLKAEAEVLKTKPQYANSVLFPALFRILMPQSLMCGHIPQTVV</sequence>
<feature type="domain" description="Endonuclease/exonuclease/phosphatase" evidence="2">
    <location>
        <begin position="19"/>
        <end position="282"/>
    </location>
</feature>
<dbReference type="AlphaFoldDB" id="A0A7S2U499"/>
<dbReference type="InterPro" id="IPR050410">
    <property type="entry name" value="CCR4/nocturin_mRNA_transcr"/>
</dbReference>
<dbReference type="Pfam" id="PF03372">
    <property type="entry name" value="Exo_endo_phos"/>
    <property type="match status" value="1"/>
</dbReference>
<feature type="compositionally biased region" description="Basic and acidic residues" evidence="1">
    <location>
        <begin position="357"/>
        <end position="374"/>
    </location>
</feature>
<accession>A0A7S2U499</accession>
<dbReference type="InterPro" id="IPR005135">
    <property type="entry name" value="Endo/exonuclease/phosphatase"/>
</dbReference>
<feature type="region of interest" description="Disordered" evidence="1">
    <location>
        <begin position="357"/>
        <end position="394"/>
    </location>
</feature>
<gene>
    <name evidence="3" type="ORF">LSP00402_LOCUS21017</name>
</gene>